<keyword evidence="1" id="KW-0472">Membrane</keyword>
<dbReference type="Proteomes" id="UP000323917">
    <property type="component" value="Chromosome"/>
</dbReference>
<feature type="transmembrane region" description="Helical" evidence="1">
    <location>
        <begin position="93"/>
        <end position="110"/>
    </location>
</feature>
<evidence type="ECO:0000313" key="2">
    <source>
        <dbReference type="EMBL" id="QEG37145.1"/>
    </source>
</evidence>
<reference evidence="2 3" key="1">
    <citation type="submission" date="2019-08" db="EMBL/GenBank/DDBJ databases">
        <title>Deep-cultivation of Planctomycetes and their phenomic and genomic characterization uncovers novel biology.</title>
        <authorList>
            <person name="Wiegand S."/>
            <person name="Jogler M."/>
            <person name="Boedeker C."/>
            <person name="Pinto D."/>
            <person name="Vollmers J."/>
            <person name="Rivas-Marin E."/>
            <person name="Kohn T."/>
            <person name="Peeters S.H."/>
            <person name="Heuer A."/>
            <person name="Rast P."/>
            <person name="Oberbeckmann S."/>
            <person name="Bunk B."/>
            <person name="Jeske O."/>
            <person name="Meyerdierks A."/>
            <person name="Storesund J.E."/>
            <person name="Kallscheuer N."/>
            <person name="Luecker S."/>
            <person name="Lage O.M."/>
            <person name="Pohl T."/>
            <person name="Merkel B.J."/>
            <person name="Hornburger P."/>
            <person name="Mueller R.-W."/>
            <person name="Bruemmer F."/>
            <person name="Labrenz M."/>
            <person name="Spormann A.M."/>
            <person name="Op den Camp H."/>
            <person name="Overmann J."/>
            <person name="Amann R."/>
            <person name="Jetten M.S.M."/>
            <person name="Mascher T."/>
            <person name="Medema M.H."/>
            <person name="Devos D.P."/>
            <person name="Kaster A.-K."/>
            <person name="Ovreas L."/>
            <person name="Rohde M."/>
            <person name="Galperin M.Y."/>
            <person name="Jogler C."/>
        </authorList>
    </citation>
    <scope>NUCLEOTIDE SEQUENCE [LARGE SCALE GENOMIC DNA]</scope>
    <source>
        <strain evidence="2 3">Pr1d</strain>
    </source>
</reference>
<dbReference type="EMBL" id="CP042913">
    <property type="protein sequence ID" value="QEG37145.1"/>
    <property type="molecule type" value="Genomic_DNA"/>
</dbReference>
<keyword evidence="1" id="KW-0812">Transmembrane</keyword>
<keyword evidence="3" id="KW-1185">Reference proteome</keyword>
<gene>
    <name evidence="2" type="ORF">Pr1d_44850</name>
</gene>
<evidence type="ECO:0008006" key="4">
    <source>
        <dbReference type="Google" id="ProtNLM"/>
    </source>
</evidence>
<evidence type="ECO:0000313" key="3">
    <source>
        <dbReference type="Proteomes" id="UP000323917"/>
    </source>
</evidence>
<sequence>MADPTLPDDSDDEFELEAVDPEILEHSRRRTERQIRDTETRAARLEIYEQPEQSDPFTLDDFKAIRFSTRHLLIATALLAIAMAFYVRMGGGVILIVWLAALGAGWWWVTRKERAVEEARRRRLQEAADRLAAQKNDDGELIAAKVEPTFVEPDEVLPRKPALSFSFSIKQILGTMAVAAVLLTLANYFGAEGAALLLGAIAVVGLVIQILGVELPGIVVFGWWILLVLYLVMSVWAIFFAGGSGG</sequence>
<dbReference type="AlphaFoldDB" id="A0A5B9QHJ6"/>
<organism evidence="2 3">
    <name type="scientific">Bythopirellula goksoeyrii</name>
    <dbReference type="NCBI Taxonomy" id="1400387"/>
    <lineage>
        <taxon>Bacteria</taxon>
        <taxon>Pseudomonadati</taxon>
        <taxon>Planctomycetota</taxon>
        <taxon>Planctomycetia</taxon>
        <taxon>Pirellulales</taxon>
        <taxon>Lacipirellulaceae</taxon>
        <taxon>Bythopirellula</taxon>
    </lineage>
</organism>
<dbReference type="RefSeq" id="WP_148075422.1">
    <property type="nucleotide sequence ID" value="NZ_CP042913.1"/>
</dbReference>
<feature type="transmembrane region" description="Helical" evidence="1">
    <location>
        <begin position="220"/>
        <end position="241"/>
    </location>
</feature>
<dbReference type="KEGG" id="bgok:Pr1d_44850"/>
<protein>
    <recommendedName>
        <fullName evidence="4">MraY-like glycosyltransferase</fullName>
    </recommendedName>
</protein>
<name>A0A5B9QHJ6_9BACT</name>
<feature type="transmembrane region" description="Helical" evidence="1">
    <location>
        <begin position="195"/>
        <end position="213"/>
    </location>
</feature>
<dbReference type="OrthoDB" id="9835506at2"/>
<accession>A0A5B9QHJ6</accession>
<keyword evidence="1" id="KW-1133">Transmembrane helix</keyword>
<feature type="transmembrane region" description="Helical" evidence="1">
    <location>
        <begin position="169"/>
        <end position="189"/>
    </location>
</feature>
<feature type="transmembrane region" description="Helical" evidence="1">
    <location>
        <begin position="71"/>
        <end position="87"/>
    </location>
</feature>
<proteinExistence type="predicted"/>
<evidence type="ECO:0000256" key="1">
    <source>
        <dbReference type="SAM" id="Phobius"/>
    </source>
</evidence>